<sequence>MKLHLIAFDPVYIRNSVLPEVEFLREKERSVSCSGPFQQKQQEHLERLSASFLPLEVAVSPRFFAGLSAAWALYGFLKKERPDAVVAFDAHAAAIGFWVAAFLGIPVRLFRADSLPTVPLGQGWNGLWGSFLLRALRRHTSSAWASESLAARKLSQAPFGPLPLKKNTFFPSYGLHIPRLLEEANKENHLVAMTMRLQVSENDFVLLHWGPLGRQSGIEALLDAFITLPQRCKLVCVGLGQRGRCTSTLSTSALRGSCSGAGDRGGQSSCGADDAGKCARSAPCFWFYACAYGCGGSYAAYYHGGGQYTGGLATQFKNSAFVS</sequence>
<dbReference type="Proteomes" id="UP000005551">
    <property type="component" value="Unassembled WGS sequence"/>
</dbReference>
<gene>
    <name evidence="3" type="ORF">A3SI_10249</name>
</gene>
<keyword evidence="1" id="KW-0472">Membrane</keyword>
<protein>
    <submittedName>
        <fullName evidence="3">Group 1 glycosyl transferase</fullName>
    </submittedName>
</protein>
<feature type="domain" description="Glycosyltransferase subfamily 4-like N-terminal" evidence="2">
    <location>
        <begin position="40"/>
        <end position="151"/>
    </location>
</feature>
<dbReference type="SUPFAM" id="SSF53756">
    <property type="entry name" value="UDP-Glycosyltransferase/glycogen phosphorylase"/>
    <property type="match status" value="1"/>
</dbReference>
<evidence type="ECO:0000313" key="3">
    <source>
        <dbReference type="EMBL" id="EIM76402.1"/>
    </source>
</evidence>
<reference evidence="3 4" key="1">
    <citation type="submission" date="2012-05" db="EMBL/GenBank/DDBJ databases">
        <title>Genome sequence of Nitritalea halalkaliphila LW7.</title>
        <authorList>
            <person name="Jangir P.K."/>
            <person name="Singh A."/>
            <person name="Shivaji S."/>
            <person name="Sharma R."/>
        </authorList>
    </citation>
    <scope>NUCLEOTIDE SEQUENCE [LARGE SCALE GENOMIC DNA]</scope>
    <source>
        <strain evidence="3 4">LW7</strain>
    </source>
</reference>
<dbReference type="InterPro" id="IPR028098">
    <property type="entry name" value="Glyco_trans_4-like_N"/>
</dbReference>
<name>I5C3K0_9BACT</name>
<comment type="caution">
    <text evidence="3">The sequence shown here is derived from an EMBL/GenBank/DDBJ whole genome shotgun (WGS) entry which is preliminary data.</text>
</comment>
<keyword evidence="1" id="KW-0812">Transmembrane</keyword>
<feature type="transmembrane region" description="Helical" evidence="1">
    <location>
        <begin position="59"/>
        <end position="77"/>
    </location>
</feature>
<dbReference type="EMBL" id="AJYA01000021">
    <property type="protein sequence ID" value="EIM76402.1"/>
    <property type="molecule type" value="Genomic_DNA"/>
</dbReference>
<keyword evidence="3" id="KW-0808">Transferase</keyword>
<feature type="transmembrane region" description="Helical" evidence="1">
    <location>
        <begin position="84"/>
        <end position="105"/>
    </location>
</feature>
<organism evidence="3 4">
    <name type="scientific">Nitritalea halalkaliphila LW7</name>
    <dbReference type="NCBI Taxonomy" id="1189621"/>
    <lineage>
        <taxon>Bacteria</taxon>
        <taxon>Pseudomonadati</taxon>
        <taxon>Bacteroidota</taxon>
        <taxon>Cytophagia</taxon>
        <taxon>Cytophagales</taxon>
        <taxon>Cyclobacteriaceae</taxon>
        <taxon>Nitritalea</taxon>
    </lineage>
</organism>
<dbReference type="Pfam" id="PF13579">
    <property type="entry name" value="Glyco_trans_4_4"/>
    <property type="match status" value="1"/>
</dbReference>
<keyword evidence="4" id="KW-1185">Reference proteome</keyword>
<proteinExistence type="predicted"/>
<evidence type="ECO:0000313" key="4">
    <source>
        <dbReference type="Proteomes" id="UP000005551"/>
    </source>
</evidence>
<dbReference type="STRING" id="1189621.A3SI_10249"/>
<accession>I5C3K0</accession>
<evidence type="ECO:0000259" key="2">
    <source>
        <dbReference type="Pfam" id="PF13579"/>
    </source>
</evidence>
<dbReference type="GO" id="GO:0016757">
    <property type="term" value="F:glycosyltransferase activity"/>
    <property type="evidence" value="ECO:0007669"/>
    <property type="project" value="UniProtKB-ARBA"/>
</dbReference>
<dbReference type="AlphaFoldDB" id="I5C3K0"/>
<evidence type="ECO:0000256" key="1">
    <source>
        <dbReference type="SAM" id="Phobius"/>
    </source>
</evidence>
<keyword evidence="1" id="KW-1133">Transmembrane helix</keyword>
<dbReference type="Gene3D" id="3.40.50.2000">
    <property type="entry name" value="Glycogen Phosphorylase B"/>
    <property type="match status" value="2"/>
</dbReference>
<dbReference type="OrthoDB" id="9790710at2"/>